<protein>
    <submittedName>
        <fullName evidence="1">Uncharacterized protein</fullName>
    </submittedName>
</protein>
<evidence type="ECO:0000313" key="1">
    <source>
        <dbReference type="EMBL" id="KAK3078719.1"/>
    </source>
</evidence>
<reference evidence="1" key="1">
    <citation type="submission" date="2024-09" db="EMBL/GenBank/DDBJ databases">
        <title>Black Yeasts Isolated from many extreme environments.</title>
        <authorList>
            <person name="Coleine C."/>
            <person name="Stajich J.E."/>
            <person name="Selbmann L."/>
        </authorList>
    </citation>
    <scope>NUCLEOTIDE SEQUENCE</scope>
    <source>
        <strain evidence="1">CCFEE 5737</strain>
    </source>
</reference>
<dbReference type="Proteomes" id="UP001186974">
    <property type="component" value="Unassembled WGS sequence"/>
</dbReference>
<accession>A0ACC3DQ43</accession>
<organism evidence="1 2">
    <name type="scientific">Coniosporium uncinatum</name>
    <dbReference type="NCBI Taxonomy" id="93489"/>
    <lineage>
        <taxon>Eukaryota</taxon>
        <taxon>Fungi</taxon>
        <taxon>Dikarya</taxon>
        <taxon>Ascomycota</taxon>
        <taxon>Pezizomycotina</taxon>
        <taxon>Dothideomycetes</taxon>
        <taxon>Dothideomycetes incertae sedis</taxon>
        <taxon>Coniosporium</taxon>
    </lineage>
</organism>
<proteinExistence type="predicted"/>
<feature type="non-terminal residue" evidence="1">
    <location>
        <position position="909"/>
    </location>
</feature>
<name>A0ACC3DQ43_9PEZI</name>
<comment type="caution">
    <text evidence="1">The sequence shown here is derived from an EMBL/GenBank/DDBJ whole genome shotgun (WGS) entry which is preliminary data.</text>
</comment>
<dbReference type="EMBL" id="JAWDJW010001667">
    <property type="protein sequence ID" value="KAK3078719.1"/>
    <property type="molecule type" value="Genomic_DNA"/>
</dbReference>
<keyword evidence="2" id="KW-1185">Reference proteome</keyword>
<sequence>MWMIRPPVIREVTIDLPDILIESLGVGAEMLAHYLNTITEAGANEMGEHPPPIPVLCRICERRIPPWWFEKHTDLCLQEHKTELDIQLAHDSLTDHRTAICKVLDALEVHARQSRASSLENVAPHASHAEYKGYQIGVSPAPSSGTSSGRASPASPPTRSRDQSSSGFGHHRARSFAVRRPVARIVELVLDLCDTALEINTPALKDTPGRPDEFRTQSPKSENLITQVLQWQPPSSSLEQDTGLSLLSEDTSKLANAKVDAVLRHRQILEYSERIRIEFDLLVQECIDAAIRKAARIAAGEDSESNGSASADEEDVEEEPEPQSSLPESGPDEGFFAGSFERPSSLAAALRNVSDTALVTRSDRPRSSTATSTGASTRSSSPRGGAQTPRSHFGTMSIMSQNSRASMHFESDTGAESDTSLRSSAHTGGLRAESPGSEASRSRAPTSSRDRKRKSLVLPSLMSNRQQSPARSQASSVAPPSSPLRLAKNRGPSGESSQSPITSPVLPIGDFSSPPPILQRNPRHRRQSSAASSDVHRPQVSPRLIPVTSNPQPRAVQTSIKDFEIIKPISKGAFGSVYLSKKKSTGDYYAIKVLRKADMVAKNQVTNVKAERAIMMWQSESDFVAKLYWTFSSKEFLYLVMEYLNGGDCASLIKVLGGLPEDWAKKYLGEVVLGVEHLHSRGIVHRDLKPDNLLIDQKGHLKLTDFGLSRMGIIGRQKRALNNKAEEPVPDLLKQGPFHRSVSMVSSRSASFDLHGHHSPSQTPHMTPALVGDIGQPSYFNLSREASHSREPSRKASGHRSDSESSDALQAMFRKFSLVEDQKGQTARSPIEEETASEGEGAPSPDMYALQPTVSHTSTATQSHTPPATSGMLPPPMALFDPQDASRKFVGTPDYLAPETIHGTGQDEM</sequence>
<gene>
    <name evidence="1" type="ORF">LTS18_006798</name>
</gene>
<evidence type="ECO:0000313" key="2">
    <source>
        <dbReference type="Proteomes" id="UP001186974"/>
    </source>
</evidence>